<comment type="caution">
    <text evidence="2">The sequence shown here is derived from an EMBL/GenBank/DDBJ whole genome shotgun (WGS) entry which is preliminary data.</text>
</comment>
<keyword evidence="3" id="KW-1185">Reference proteome</keyword>
<protein>
    <submittedName>
        <fullName evidence="2">Uncharacterized protein</fullName>
    </submittedName>
</protein>
<keyword evidence="1" id="KW-0472">Membrane</keyword>
<evidence type="ECO:0000313" key="3">
    <source>
        <dbReference type="Proteomes" id="UP000004910"/>
    </source>
</evidence>
<keyword evidence="1" id="KW-0812">Transmembrane</keyword>
<name>B1BYT2_9FIRM</name>
<accession>B1BYT2</accession>
<gene>
    <name evidence="2" type="ORF">CLOSPI_00086</name>
</gene>
<dbReference type="HOGENOM" id="CLU_3287620_0_0_9"/>
<reference evidence="2" key="1">
    <citation type="submission" date="2008-02" db="EMBL/GenBank/DDBJ databases">
        <authorList>
            <person name="Fulton L."/>
            <person name="Clifton S."/>
            <person name="Fulton B."/>
            <person name="Xu J."/>
            <person name="Minx P."/>
            <person name="Pepin K.H."/>
            <person name="Johnson M."/>
            <person name="Thiruvilangam P."/>
            <person name="Bhonagiri V."/>
            <person name="Nash W.E."/>
            <person name="Mardis E.R."/>
            <person name="Wilson R.K."/>
        </authorList>
    </citation>
    <scope>NUCLEOTIDE SEQUENCE [LARGE SCALE GENOMIC DNA]</scope>
    <source>
        <strain evidence="2">DSM 1552</strain>
    </source>
</reference>
<evidence type="ECO:0000313" key="2">
    <source>
        <dbReference type="EMBL" id="EDS76121.1"/>
    </source>
</evidence>
<feature type="transmembrane region" description="Helical" evidence="1">
    <location>
        <begin position="12"/>
        <end position="34"/>
    </location>
</feature>
<dbReference type="Proteomes" id="UP000004910">
    <property type="component" value="Unassembled WGS sequence"/>
</dbReference>
<evidence type="ECO:0000256" key="1">
    <source>
        <dbReference type="SAM" id="Phobius"/>
    </source>
</evidence>
<dbReference type="AlphaFoldDB" id="B1BYT2"/>
<dbReference type="EMBL" id="ABIK02000002">
    <property type="protein sequence ID" value="EDS76121.1"/>
    <property type="molecule type" value="Genomic_DNA"/>
</dbReference>
<organism evidence="2 3">
    <name type="scientific">Thomasclavelia spiroformis DSM 1552</name>
    <dbReference type="NCBI Taxonomy" id="428126"/>
    <lineage>
        <taxon>Bacteria</taxon>
        <taxon>Bacillati</taxon>
        <taxon>Bacillota</taxon>
        <taxon>Erysipelotrichia</taxon>
        <taxon>Erysipelotrichales</taxon>
        <taxon>Coprobacillaceae</taxon>
        <taxon>Thomasclavelia</taxon>
    </lineage>
</organism>
<sequence length="40" mass="4469">MIPNTKAKIIPIAIGYLTAGAIYFLIFSLSVYLYNYDLSP</sequence>
<proteinExistence type="predicted"/>
<reference evidence="2" key="2">
    <citation type="submission" date="2014-06" db="EMBL/GenBank/DDBJ databases">
        <title>Draft genome sequence of Clostridium spiroforme (DSM 1552).</title>
        <authorList>
            <person name="Sudarsanam P."/>
            <person name="Ley R."/>
            <person name="Guruge J."/>
            <person name="Turnbaugh P.J."/>
            <person name="Mahowald M."/>
            <person name="Liep D."/>
            <person name="Gordon J."/>
        </authorList>
    </citation>
    <scope>NUCLEOTIDE SEQUENCE</scope>
    <source>
        <strain evidence="2">DSM 1552</strain>
    </source>
</reference>
<keyword evidence="1" id="KW-1133">Transmembrane helix</keyword>